<dbReference type="GO" id="GO:0004359">
    <property type="term" value="F:glutaminase activity"/>
    <property type="evidence" value="ECO:0007669"/>
    <property type="project" value="InterPro"/>
</dbReference>
<sequence length="747" mass="82671">MTNIQFQLCATSMTPNYVSDLNHKLIPGDYEIALIQNDIEGDVVKSEIQKTLESEVDQVFDKITQRDDTNVSDKQCDDSVGDVPLEIEDEYVNIVNSRNLVDMVFDESLHEESLPKRTTLNEGQEVTFKLSIMDISEQRMHSNPLIIGIPNGINLYSNETELDVNNLSLLAKVHGNYTLLELGGGGTSYVDSLCTDGQPNFLASHFKESFLLKCFMVPNGDIKCELPDVGSPALRDSGAGVIAPRMSRLACLLWDYLRSGAYGFLLSLFGGADSSSTAAIVGSMYLLVIKEIAKGNSQVTTDAFLIGRYTDGQFQTVSKGLDKHIINTVFMGSKNSSETTITQAKVLANKIAFVRSLMVYSKKGWIEKDKYFLEFMEKYYGESEHSSTNEEIHDVLSVVFCYVISYPLLKYVLLILITDDSGFTCTHPKERRTFEAYVFRKSTFLILVVVSSSCLLTGNGSGLILLKLVLFYGTWVDYPKSSSSNFIIGVVVILSIGFDEIQYESLMELPLTKDDNSIATLLFNGLQPKLSESILVFGGDNFAEQIPVDSRSMENMEHDGFHSDFSCESSIPYELATSVLALSTGQGFIQMYATVLPVSGRMSQHLKEYKFGSIHIGGAACKAWICRDFSILVVAYLLLRCGSILMIMPVTFSILLLGVGYGLAWKPWTETVGVLANCQESIPWCFVSGPCIGLSFLGIYTKFYNCGRCGCNVQNLEDKPFLANIEPNLDLTLAHYPPSPADLLPNP</sequence>
<dbReference type="InterPro" id="IPR014729">
    <property type="entry name" value="Rossmann-like_a/b/a_fold"/>
</dbReference>
<dbReference type="Gene3D" id="3.40.50.620">
    <property type="entry name" value="HUPs"/>
    <property type="match status" value="1"/>
</dbReference>
<feature type="transmembrane region" description="Helical" evidence="2">
    <location>
        <begin position="438"/>
        <end position="466"/>
    </location>
</feature>
<dbReference type="SMR" id="A0A314KQH8"/>
<feature type="transmembrane region" description="Helical" evidence="2">
    <location>
        <begin position="486"/>
        <end position="503"/>
    </location>
</feature>
<dbReference type="Proteomes" id="UP000187609">
    <property type="component" value="Unassembled WGS sequence"/>
</dbReference>
<evidence type="ECO:0000313" key="4">
    <source>
        <dbReference type="Proteomes" id="UP000187609"/>
    </source>
</evidence>
<keyword evidence="2" id="KW-0472">Membrane</keyword>
<feature type="transmembrane region" description="Helical" evidence="2">
    <location>
        <begin position="395"/>
        <end position="417"/>
    </location>
</feature>
<evidence type="ECO:0000313" key="3">
    <source>
        <dbReference type="EMBL" id="OIT31425.1"/>
    </source>
</evidence>
<keyword evidence="2" id="KW-1133">Transmembrane helix</keyword>
<evidence type="ECO:0000256" key="1">
    <source>
        <dbReference type="ARBA" id="ARBA00022598"/>
    </source>
</evidence>
<dbReference type="PANTHER" id="PTHR23090">
    <property type="entry name" value="NH 3 /GLUTAMINE-DEPENDENT NAD + SYNTHETASE"/>
    <property type="match status" value="1"/>
</dbReference>
<dbReference type="PANTHER" id="PTHR23090:SF9">
    <property type="entry name" value="GLUTAMINE-DEPENDENT NAD(+) SYNTHETASE"/>
    <property type="match status" value="1"/>
</dbReference>
<protein>
    <submittedName>
        <fullName evidence="3">Glutamine-dependent nad(+) synthetase</fullName>
    </submittedName>
</protein>
<dbReference type="AlphaFoldDB" id="A0A314KQH8"/>
<feature type="transmembrane region" description="Helical" evidence="2">
    <location>
        <begin position="681"/>
        <end position="700"/>
    </location>
</feature>
<dbReference type="InterPro" id="IPR003694">
    <property type="entry name" value="NAD_synthase"/>
</dbReference>
<dbReference type="STRING" id="49451.A0A314KQH8"/>
<organism evidence="3 4">
    <name type="scientific">Nicotiana attenuata</name>
    <name type="common">Coyote tobacco</name>
    <dbReference type="NCBI Taxonomy" id="49451"/>
    <lineage>
        <taxon>Eukaryota</taxon>
        <taxon>Viridiplantae</taxon>
        <taxon>Streptophyta</taxon>
        <taxon>Embryophyta</taxon>
        <taxon>Tracheophyta</taxon>
        <taxon>Spermatophyta</taxon>
        <taxon>Magnoliopsida</taxon>
        <taxon>eudicotyledons</taxon>
        <taxon>Gunneridae</taxon>
        <taxon>Pentapetalae</taxon>
        <taxon>asterids</taxon>
        <taxon>lamiids</taxon>
        <taxon>Solanales</taxon>
        <taxon>Solanaceae</taxon>
        <taxon>Nicotianoideae</taxon>
        <taxon>Nicotianeae</taxon>
        <taxon>Nicotiana</taxon>
    </lineage>
</organism>
<gene>
    <name evidence="3" type="ORF">A4A49_29293</name>
</gene>
<keyword evidence="1" id="KW-0436">Ligase</keyword>
<name>A0A314KQH8_NICAT</name>
<dbReference type="GO" id="GO:0009435">
    <property type="term" value="P:NAD+ biosynthetic process"/>
    <property type="evidence" value="ECO:0007669"/>
    <property type="project" value="InterPro"/>
</dbReference>
<keyword evidence="4" id="KW-1185">Reference proteome</keyword>
<dbReference type="EMBL" id="MJEQ01001276">
    <property type="protein sequence ID" value="OIT31425.1"/>
    <property type="molecule type" value="Genomic_DNA"/>
</dbReference>
<keyword evidence="2" id="KW-0812">Transmembrane</keyword>
<comment type="caution">
    <text evidence="3">The sequence shown here is derived from an EMBL/GenBank/DDBJ whole genome shotgun (WGS) entry which is preliminary data.</text>
</comment>
<evidence type="ECO:0000256" key="2">
    <source>
        <dbReference type="SAM" id="Phobius"/>
    </source>
</evidence>
<accession>A0A314KQH8</accession>
<dbReference type="GO" id="GO:0003952">
    <property type="term" value="F:NAD+ synthase (glutamine-hydrolyzing) activity"/>
    <property type="evidence" value="ECO:0007669"/>
    <property type="project" value="InterPro"/>
</dbReference>
<reference evidence="3" key="1">
    <citation type="submission" date="2016-11" db="EMBL/GenBank/DDBJ databases">
        <title>The genome of Nicotiana attenuata.</title>
        <authorList>
            <person name="Xu S."/>
            <person name="Brockmoeller T."/>
            <person name="Gaquerel E."/>
            <person name="Navarro A."/>
            <person name="Kuhl H."/>
            <person name="Gase K."/>
            <person name="Ling Z."/>
            <person name="Zhou W."/>
            <person name="Kreitzer C."/>
            <person name="Stanke M."/>
            <person name="Tang H."/>
            <person name="Lyons E."/>
            <person name="Pandey P."/>
            <person name="Pandey S.P."/>
            <person name="Timmermann B."/>
            <person name="Baldwin I.T."/>
        </authorList>
    </citation>
    <scope>NUCLEOTIDE SEQUENCE [LARGE SCALE GENOMIC DNA]</scope>
    <source>
        <strain evidence="3">UT</strain>
    </source>
</reference>
<dbReference type="Gramene" id="OIT31425">
    <property type="protein sequence ID" value="OIT31425"/>
    <property type="gene ID" value="A4A49_29293"/>
</dbReference>
<dbReference type="GO" id="GO:0005737">
    <property type="term" value="C:cytoplasm"/>
    <property type="evidence" value="ECO:0007669"/>
    <property type="project" value="InterPro"/>
</dbReference>
<proteinExistence type="predicted"/>
<feature type="transmembrane region" description="Helical" evidence="2">
    <location>
        <begin position="637"/>
        <end position="661"/>
    </location>
</feature>